<evidence type="ECO:0000313" key="5">
    <source>
        <dbReference type="EMBL" id="OAO11906.1"/>
    </source>
</evidence>
<dbReference type="Gene3D" id="3.30.800.10">
    <property type="entry name" value="Phosphatidylinositol Phosphate Kinase II Beta"/>
    <property type="match status" value="1"/>
</dbReference>
<feature type="region of interest" description="Disordered" evidence="2">
    <location>
        <begin position="914"/>
        <end position="968"/>
    </location>
</feature>
<dbReference type="PANTHER" id="PTHR23086">
    <property type="entry name" value="PHOSPHATIDYLINOSITOL-4-PHOSPHATE 5-KINASE"/>
    <property type="match status" value="1"/>
</dbReference>
<feature type="compositionally biased region" description="Low complexity" evidence="2">
    <location>
        <begin position="914"/>
        <end position="928"/>
    </location>
</feature>
<feature type="region of interest" description="Disordered" evidence="2">
    <location>
        <begin position="798"/>
        <end position="827"/>
    </location>
</feature>
<sequence>MLVSMANCLKRLPIYQEGLLRDRAFILEKMMFYVFTYIIYGIIVAVLYGLIELINRHFASWSPRFLSSFVLELLFYSLITLRGMITTFVFIDNIHDMFYKRNFFSSNDAVWYREVQPLLNTMIRQQVLDIFSRGINKAIRSSGVMENNQNVFNNENGIYRGVLTEDRYYKEVNSIELETSLGTDKEKMVVNFCEYCPVVFSYMRYLSDISNEDFIAELQSLTNCSYSEGSSGALFVNSINQQFIIKFVNRSEFDVLHSILKDLTAYITVQQMQGLDYDTSADPTITSEVAQHHLSESDMRETDAEIASYLPAAPVCTGVAGGITAGVAGGASGVAGSVSGTRHSFYDDEIPLSSDTYSLHNRSPSVMPPHPLASHQPSPQPSPREPVQRSVSAQGVWQQAREQLRNTSFCDDALCRSTSIADDHRPSRDGSLSVASSARPYRRSVSQPRRRPSSLADTEDEPQRLLREATTLNRSQKSVESGLSADSSTQPLLPNPGAPFSSMADPLLQTPKSLLDAGASSSSHPTPRLPLSTHYPGGLSAATTNREIPFSNQVVGSFLNRYYGMYSIEMFGQKIYFVVMENLLPQGTVSEVYDLKGSWIHREPHEPHYGQILTCKHCMSSFRYGTDELCQRSPCFKHEHSQTKKDNSYRSRITVDKVVNQQISNQLREDAEFLCQHDLMDYSALIGVTNVTVVMKDDVRFLVSEDDTIYRLPYKARQIEGPGLFYLGIIDYLQKYTFAKKVERFYKRFLRCYDKQGISDVPPRDYCDRFVERVIGRLFSEFDETAYNQQLDTAWNEQSNEPLDDSSTFVHTGSSTTHTLRDTPNPLSSVSAPLRNDNIRSHVHSQPVFAIDQSSSPFDSRTPAQRSRMVLRSQTLDPAPSSSAMKNGLYLSESNLPAMEAHALASECGANQSATSLLHSTSSRHSTTPQSGRSSNSTSERPGAVMPTHLEESSSSEQEKALDTIIENGTLPEMYVERDVV</sequence>
<dbReference type="STRING" id="478820.A0A196S689"/>
<feature type="compositionally biased region" description="Polar residues" evidence="2">
    <location>
        <begin position="852"/>
        <end position="865"/>
    </location>
</feature>
<dbReference type="InterPro" id="IPR027483">
    <property type="entry name" value="PInositol-4-P-4/5-kinase_C_sf"/>
</dbReference>
<feature type="compositionally biased region" description="Polar residues" evidence="2">
    <location>
        <begin position="470"/>
        <end position="492"/>
    </location>
</feature>
<comment type="caution">
    <text evidence="5">The sequence shown here is derived from an EMBL/GenBank/DDBJ whole genome shotgun (WGS) entry which is preliminary data.</text>
</comment>
<keyword evidence="3" id="KW-0472">Membrane</keyword>
<proteinExistence type="predicted"/>
<dbReference type="GO" id="GO:0005524">
    <property type="term" value="F:ATP binding"/>
    <property type="evidence" value="ECO:0007669"/>
    <property type="project" value="UniProtKB-UniRule"/>
</dbReference>
<feature type="region of interest" description="Disordered" evidence="2">
    <location>
        <begin position="848"/>
        <end position="886"/>
    </location>
</feature>
<feature type="compositionally biased region" description="Polar residues" evidence="2">
    <location>
        <begin position="389"/>
        <end position="398"/>
    </location>
</feature>
<keyword evidence="3" id="KW-1133">Transmembrane helix</keyword>
<accession>A0A196S689</accession>
<keyword evidence="6" id="KW-1185">Reference proteome</keyword>
<keyword evidence="1" id="KW-0067">ATP-binding</keyword>
<dbReference type="CDD" id="cd00139">
    <property type="entry name" value="PIPKc"/>
    <property type="match status" value="1"/>
</dbReference>
<evidence type="ECO:0000256" key="3">
    <source>
        <dbReference type="SAM" id="Phobius"/>
    </source>
</evidence>
<feature type="compositionally biased region" description="Basic and acidic residues" evidence="2">
    <location>
        <begin position="949"/>
        <end position="962"/>
    </location>
</feature>
<keyword evidence="1" id="KW-0547">Nucleotide-binding</keyword>
<evidence type="ECO:0000256" key="1">
    <source>
        <dbReference type="PROSITE-ProRule" id="PRU00781"/>
    </source>
</evidence>
<dbReference type="SMART" id="SM00330">
    <property type="entry name" value="PIPKc"/>
    <property type="match status" value="1"/>
</dbReference>
<feature type="region of interest" description="Disordered" evidence="2">
    <location>
        <begin position="420"/>
        <end position="538"/>
    </location>
</feature>
<feature type="compositionally biased region" description="Polar residues" evidence="2">
    <location>
        <begin position="929"/>
        <end position="940"/>
    </location>
</feature>
<dbReference type="Proteomes" id="UP000078348">
    <property type="component" value="Unassembled WGS sequence"/>
</dbReference>
<protein>
    <submittedName>
        <fullName evidence="5">Phosphatidylinositol-4-phosphate-5-kinase</fullName>
    </submittedName>
</protein>
<dbReference type="InterPro" id="IPR023610">
    <property type="entry name" value="PInositol-4/5-P-5/4-kinase"/>
</dbReference>
<dbReference type="SUPFAM" id="SSF56104">
    <property type="entry name" value="SAICAR synthase-like"/>
    <property type="match status" value="2"/>
</dbReference>
<dbReference type="PROSITE" id="PS51455">
    <property type="entry name" value="PIPK"/>
    <property type="match status" value="1"/>
</dbReference>
<dbReference type="InterPro" id="IPR002498">
    <property type="entry name" value="PInositol-4-P-4/5-kinase_core"/>
</dbReference>
<feature type="compositionally biased region" description="Polar residues" evidence="2">
    <location>
        <begin position="872"/>
        <end position="885"/>
    </location>
</feature>
<dbReference type="PANTHER" id="PTHR23086:SF8">
    <property type="entry name" value="PHOSPHATIDYLINOSITOL 5-PHOSPHATE 4-KINASE, ISOFORM A"/>
    <property type="match status" value="1"/>
</dbReference>
<keyword evidence="3" id="KW-0812">Transmembrane</keyword>
<feature type="region of interest" description="Disordered" evidence="2">
    <location>
        <begin position="356"/>
        <end position="398"/>
    </location>
</feature>
<dbReference type="AlphaFoldDB" id="A0A196S689"/>
<dbReference type="EMBL" id="LXWW01000575">
    <property type="protein sequence ID" value="OAO11906.1"/>
    <property type="molecule type" value="Genomic_DNA"/>
</dbReference>
<feature type="domain" description="PIPK" evidence="4">
    <location>
        <begin position="389"/>
        <end position="778"/>
    </location>
</feature>
<gene>
    <name evidence="5" type="ORF">AV274_6410</name>
</gene>
<evidence type="ECO:0000313" key="6">
    <source>
        <dbReference type="Proteomes" id="UP000078348"/>
    </source>
</evidence>
<dbReference type="GO" id="GO:0016308">
    <property type="term" value="F:1-phosphatidylinositol-4-phosphate 5-kinase activity"/>
    <property type="evidence" value="ECO:0007669"/>
    <property type="project" value="TreeGrafter"/>
</dbReference>
<dbReference type="Gene3D" id="3.30.810.10">
    <property type="entry name" value="2-Layer Sandwich"/>
    <property type="match status" value="1"/>
</dbReference>
<dbReference type="GO" id="GO:0046854">
    <property type="term" value="P:phosphatidylinositol phosphate biosynthetic process"/>
    <property type="evidence" value="ECO:0007669"/>
    <property type="project" value="TreeGrafter"/>
</dbReference>
<keyword evidence="1" id="KW-0808">Transferase</keyword>
<feature type="compositionally biased region" description="Polar residues" evidence="2">
    <location>
        <begin position="798"/>
        <end position="818"/>
    </location>
</feature>
<dbReference type="GO" id="GO:0005886">
    <property type="term" value="C:plasma membrane"/>
    <property type="evidence" value="ECO:0007669"/>
    <property type="project" value="TreeGrafter"/>
</dbReference>
<feature type="transmembrane region" description="Helical" evidence="3">
    <location>
        <begin position="30"/>
        <end position="51"/>
    </location>
</feature>
<keyword evidence="1 5" id="KW-0418">Kinase</keyword>
<name>A0A196S689_BLAHN</name>
<dbReference type="OrthoDB" id="2129491at2759"/>
<evidence type="ECO:0000256" key="2">
    <source>
        <dbReference type="SAM" id="MobiDB-lite"/>
    </source>
</evidence>
<organism evidence="5 6">
    <name type="scientific">Blastocystis sp. subtype 1 (strain ATCC 50177 / NandII)</name>
    <dbReference type="NCBI Taxonomy" id="478820"/>
    <lineage>
        <taxon>Eukaryota</taxon>
        <taxon>Sar</taxon>
        <taxon>Stramenopiles</taxon>
        <taxon>Bigyra</taxon>
        <taxon>Opalozoa</taxon>
        <taxon>Opalinata</taxon>
        <taxon>Blastocystidae</taxon>
        <taxon>Blastocystis</taxon>
    </lineage>
</organism>
<dbReference type="InterPro" id="IPR027484">
    <property type="entry name" value="PInositol-4-P-5-kinase_N"/>
</dbReference>
<dbReference type="Pfam" id="PF01504">
    <property type="entry name" value="PIP5K"/>
    <property type="match status" value="3"/>
</dbReference>
<evidence type="ECO:0000259" key="4">
    <source>
        <dbReference type="PROSITE" id="PS51455"/>
    </source>
</evidence>
<feature type="transmembrane region" description="Helical" evidence="3">
    <location>
        <begin position="71"/>
        <end position="91"/>
    </location>
</feature>
<reference evidence="5 6" key="1">
    <citation type="submission" date="2016-05" db="EMBL/GenBank/DDBJ databases">
        <title>Nuclear genome of Blastocystis sp. subtype 1 NandII.</title>
        <authorList>
            <person name="Gentekaki E."/>
            <person name="Curtis B."/>
            <person name="Stairs C."/>
            <person name="Eme L."/>
            <person name="Herman E."/>
            <person name="Klimes V."/>
            <person name="Arias M.C."/>
            <person name="Elias M."/>
            <person name="Hilliou F."/>
            <person name="Klute M."/>
            <person name="Malik S.-B."/>
            <person name="Pightling A."/>
            <person name="Rachubinski R."/>
            <person name="Salas D."/>
            <person name="Schlacht A."/>
            <person name="Suga H."/>
            <person name="Archibald J."/>
            <person name="Ball S.G."/>
            <person name="Clark G."/>
            <person name="Dacks J."/>
            <person name="Van Der Giezen M."/>
            <person name="Tsaousis A."/>
            <person name="Roger A."/>
        </authorList>
    </citation>
    <scope>NUCLEOTIDE SEQUENCE [LARGE SCALE GENOMIC DNA]</scope>
    <source>
        <strain evidence="6">ATCC 50177 / NandII</strain>
    </source>
</reference>